<keyword evidence="3" id="KW-0804">Transcription</keyword>
<dbReference type="RefSeq" id="WP_237876330.1">
    <property type="nucleotide sequence ID" value="NZ_JAKLTR010000022.1"/>
</dbReference>
<dbReference type="PRINTS" id="PR00455">
    <property type="entry name" value="HTHTETR"/>
</dbReference>
<dbReference type="EMBL" id="JAKLTR010000022">
    <property type="protein sequence ID" value="MCG2617551.1"/>
    <property type="molecule type" value="Genomic_DNA"/>
</dbReference>
<dbReference type="Gene3D" id="1.10.357.10">
    <property type="entry name" value="Tetracycline Repressor, domain 2"/>
    <property type="match status" value="1"/>
</dbReference>
<evidence type="ECO:0000313" key="6">
    <source>
        <dbReference type="EMBL" id="MCG2617551.1"/>
    </source>
</evidence>
<reference evidence="6" key="1">
    <citation type="submission" date="2022-01" db="EMBL/GenBank/DDBJ databases">
        <authorList>
            <person name="Jo J.-H."/>
            <person name="Im W.-T."/>
        </authorList>
    </citation>
    <scope>NUCLEOTIDE SEQUENCE</scope>
    <source>
        <strain evidence="6">NA20</strain>
    </source>
</reference>
<organism evidence="6 7">
    <name type="scientific">Terrimonas ginsenosidimutans</name>
    <dbReference type="NCBI Taxonomy" id="2908004"/>
    <lineage>
        <taxon>Bacteria</taxon>
        <taxon>Pseudomonadati</taxon>
        <taxon>Bacteroidota</taxon>
        <taxon>Chitinophagia</taxon>
        <taxon>Chitinophagales</taxon>
        <taxon>Chitinophagaceae</taxon>
        <taxon>Terrimonas</taxon>
    </lineage>
</organism>
<gene>
    <name evidence="6" type="ORF">LZZ85_24845</name>
</gene>
<keyword evidence="7" id="KW-1185">Reference proteome</keyword>
<dbReference type="SUPFAM" id="SSF46689">
    <property type="entry name" value="Homeodomain-like"/>
    <property type="match status" value="1"/>
</dbReference>
<dbReference type="Proteomes" id="UP001165367">
    <property type="component" value="Unassembled WGS sequence"/>
</dbReference>
<dbReference type="SUPFAM" id="SSF48498">
    <property type="entry name" value="Tetracyclin repressor-like, C-terminal domain"/>
    <property type="match status" value="1"/>
</dbReference>
<dbReference type="InterPro" id="IPR011075">
    <property type="entry name" value="TetR_C"/>
</dbReference>
<dbReference type="Pfam" id="PF00440">
    <property type="entry name" value="TetR_N"/>
    <property type="match status" value="1"/>
</dbReference>
<sequence length="199" mass="21749">MSVSKSENTRQLIIEKAAPFFNKKGYADTSLSDVTAATGLTKGAIYGNFENKDELALAVYDYNHSILLKGQSAAMASVSDAIEKLLAMTAFYRQEFRSVSLRGGCPVMNAAVEADDNFPALKTKVKATYRGWRKVIAQTIEEGKKQNRIIEKADADKYAAVFIALIEGGILLAKAMDDSSLLNNSLEKIDDLIIGELKK</sequence>
<evidence type="ECO:0000256" key="4">
    <source>
        <dbReference type="PROSITE-ProRule" id="PRU00335"/>
    </source>
</evidence>
<dbReference type="PROSITE" id="PS50977">
    <property type="entry name" value="HTH_TETR_2"/>
    <property type="match status" value="1"/>
</dbReference>
<feature type="domain" description="HTH tetR-type" evidence="5">
    <location>
        <begin position="7"/>
        <end position="67"/>
    </location>
</feature>
<name>A0ABS9KZ28_9BACT</name>
<keyword evidence="1" id="KW-0805">Transcription regulation</keyword>
<dbReference type="PANTHER" id="PTHR47506">
    <property type="entry name" value="TRANSCRIPTIONAL REGULATORY PROTEIN"/>
    <property type="match status" value="1"/>
</dbReference>
<dbReference type="InterPro" id="IPR001647">
    <property type="entry name" value="HTH_TetR"/>
</dbReference>
<dbReference type="InterPro" id="IPR009057">
    <property type="entry name" value="Homeodomain-like_sf"/>
</dbReference>
<dbReference type="Pfam" id="PF16925">
    <property type="entry name" value="TetR_C_13"/>
    <property type="match status" value="1"/>
</dbReference>
<proteinExistence type="predicted"/>
<evidence type="ECO:0000313" key="7">
    <source>
        <dbReference type="Proteomes" id="UP001165367"/>
    </source>
</evidence>
<dbReference type="InterPro" id="IPR036271">
    <property type="entry name" value="Tet_transcr_reg_TetR-rel_C_sf"/>
</dbReference>
<protein>
    <submittedName>
        <fullName evidence="6">TetR/AcrR family transcriptional regulator</fullName>
    </submittedName>
</protein>
<feature type="DNA-binding region" description="H-T-H motif" evidence="4">
    <location>
        <begin position="30"/>
        <end position="49"/>
    </location>
</feature>
<comment type="caution">
    <text evidence="6">The sequence shown here is derived from an EMBL/GenBank/DDBJ whole genome shotgun (WGS) entry which is preliminary data.</text>
</comment>
<evidence type="ECO:0000256" key="3">
    <source>
        <dbReference type="ARBA" id="ARBA00023163"/>
    </source>
</evidence>
<evidence type="ECO:0000256" key="2">
    <source>
        <dbReference type="ARBA" id="ARBA00023125"/>
    </source>
</evidence>
<evidence type="ECO:0000259" key="5">
    <source>
        <dbReference type="PROSITE" id="PS50977"/>
    </source>
</evidence>
<keyword evidence="2 4" id="KW-0238">DNA-binding</keyword>
<dbReference type="PANTHER" id="PTHR47506:SF3">
    <property type="entry name" value="HTH-TYPE TRANSCRIPTIONAL REGULATOR LMRA"/>
    <property type="match status" value="1"/>
</dbReference>
<accession>A0ABS9KZ28</accession>
<evidence type="ECO:0000256" key="1">
    <source>
        <dbReference type="ARBA" id="ARBA00023015"/>
    </source>
</evidence>